<proteinExistence type="predicted"/>
<protein>
    <submittedName>
        <fullName evidence="1">Uncharacterized protein</fullName>
    </submittedName>
</protein>
<dbReference type="AlphaFoldDB" id="A0A7W6WBF8"/>
<dbReference type="RefSeq" id="WP_184047831.1">
    <property type="nucleotide sequence ID" value="NZ_JACIGK010000034.1"/>
</dbReference>
<reference evidence="1 2" key="1">
    <citation type="submission" date="2020-08" db="EMBL/GenBank/DDBJ databases">
        <title>Genome sequencing of Purple Non-Sulfur Bacteria from various extreme environments.</title>
        <authorList>
            <person name="Mayer M."/>
        </authorList>
    </citation>
    <scope>NUCLEOTIDE SEQUENCE [LARGE SCALE GENOMIC DNA]</scope>
    <source>
        <strain evidence="1 2">JA131</strain>
    </source>
</reference>
<evidence type="ECO:0000313" key="1">
    <source>
        <dbReference type="EMBL" id="MBB4267798.1"/>
    </source>
</evidence>
<dbReference type="EMBL" id="JACIGK010000034">
    <property type="protein sequence ID" value="MBB4267798.1"/>
    <property type="molecule type" value="Genomic_DNA"/>
</dbReference>
<keyword evidence="2" id="KW-1185">Reference proteome</keyword>
<name>A0A7W6WBF8_9PROT</name>
<accession>A0A7W6WBF8</accession>
<comment type="caution">
    <text evidence="1">The sequence shown here is derived from an EMBL/GenBank/DDBJ whole genome shotgun (WGS) entry which is preliminary data.</text>
</comment>
<gene>
    <name evidence="1" type="ORF">GGD89_003448</name>
</gene>
<evidence type="ECO:0000313" key="2">
    <source>
        <dbReference type="Proteomes" id="UP000554286"/>
    </source>
</evidence>
<organism evidence="1 2">
    <name type="scientific">Roseospira visakhapatnamensis</name>
    <dbReference type="NCBI Taxonomy" id="390880"/>
    <lineage>
        <taxon>Bacteria</taxon>
        <taxon>Pseudomonadati</taxon>
        <taxon>Pseudomonadota</taxon>
        <taxon>Alphaproteobacteria</taxon>
        <taxon>Rhodospirillales</taxon>
        <taxon>Rhodospirillaceae</taxon>
        <taxon>Roseospira</taxon>
    </lineage>
</organism>
<sequence length="152" mass="17147">MSTHRDLDALPLFAWAPTDPVVRYAAAQTRAATLRDRISRAVAITLKECQRPREEIAEAMSAWLGEEVTKPMLDAYASQAKTEHTISFVRVLALWHATGDVRLYQLGAELFGHAVISDRYLPWVEVGQLADTKNEIDRAFDAARRLARRSVR</sequence>
<dbReference type="Proteomes" id="UP000554286">
    <property type="component" value="Unassembled WGS sequence"/>
</dbReference>